<keyword evidence="1" id="KW-0472">Membrane</keyword>
<reference evidence="2 3" key="1">
    <citation type="submission" date="2018-07" db="EMBL/GenBank/DDBJ databases">
        <title>Genomic Encyclopedia of Type Strains, Phase III (KMG-III): the genomes of soil and plant-associated and newly described type strains.</title>
        <authorList>
            <person name="Whitman W."/>
        </authorList>
    </citation>
    <scope>NUCLEOTIDE SEQUENCE [LARGE SCALE GENOMIC DNA]</scope>
    <source>
        <strain evidence="2 3">CECT 8525</strain>
    </source>
</reference>
<keyword evidence="1" id="KW-1133">Transmembrane helix</keyword>
<keyword evidence="3" id="KW-1185">Reference proteome</keyword>
<feature type="transmembrane region" description="Helical" evidence="1">
    <location>
        <begin position="68"/>
        <end position="91"/>
    </location>
</feature>
<gene>
    <name evidence="2" type="ORF">DFP89_11759</name>
</gene>
<evidence type="ECO:0000313" key="3">
    <source>
        <dbReference type="Proteomes" id="UP000253345"/>
    </source>
</evidence>
<keyword evidence="1" id="KW-0812">Transmembrane</keyword>
<sequence length="92" mass="10155">MKAHIVLAVIGFATFVWMALLALAAEATKRTRDASTLLDWRREIASKHGLGAIERLGQHPASLAAQVWVLRVLTLAALCFTCWHIVSALIYE</sequence>
<comment type="caution">
    <text evidence="2">The sequence shown here is derived from an EMBL/GenBank/DDBJ whole genome shotgun (WGS) entry which is preliminary data.</text>
</comment>
<dbReference type="Proteomes" id="UP000253345">
    <property type="component" value="Unassembled WGS sequence"/>
</dbReference>
<accession>A0A368YKQ0</accession>
<name>A0A368YKQ0_9RHOB</name>
<protein>
    <submittedName>
        <fullName evidence="2">Uncharacterized protein</fullName>
    </submittedName>
</protein>
<dbReference type="RefSeq" id="WP_114350118.1">
    <property type="nucleotide sequence ID" value="NZ_QPJL01000017.1"/>
</dbReference>
<evidence type="ECO:0000313" key="2">
    <source>
        <dbReference type="EMBL" id="RCW80813.1"/>
    </source>
</evidence>
<dbReference type="AlphaFoldDB" id="A0A368YKQ0"/>
<proteinExistence type="predicted"/>
<evidence type="ECO:0000256" key="1">
    <source>
        <dbReference type="SAM" id="Phobius"/>
    </source>
</evidence>
<dbReference type="OrthoDB" id="7861901at2"/>
<dbReference type="EMBL" id="QPJL01000017">
    <property type="protein sequence ID" value="RCW80813.1"/>
    <property type="molecule type" value="Genomic_DNA"/>
</dbReference>
<organism evidence="2 3">
    <name type="scientific">Paracoccus lutimaris</name>
    <dbReference type="NCBI Taxonomy" id="1490030"/>
    <lineage>
        <taxon>Bacteria</taxon>
        <taxon>Pseudomonadati</taxon>
        <taxon>Pseudomonadota</taxon>
        <taxon>Alphaproteobacteria</taxon>
        <taxon>Rhodobacterales</taxon>
        <taxon>Paracoccaceae</taxon>
        <taxon>Paracoccus</taxon>
    </lineage>
</organism>